<dbReference type="Gene3D" id="3.40.50.720">
    <property type="entry name" value="NAD(P)-binding Rossmann-like Domain"/>
    <property type="match status" value="1"/>
</dbReference>
<dbReference type="InterPro" id="IPR051122">
    <property type="entry name" value="SDR_DHRS6-like"/>
</dbReference>
<evidence type="ECO:0008006" key="5">
    <source>
        <dbReference type="Google" id="ProtNLM"/>
    </source>
</evidence>
<organism evidence="3 4">
    <name type="scientific">Saccharopolyspora taberi</name>
    <dbReference type="NCBI Taxonomy" id="60895"/>
    <lineage>
        <taxon>Bacteria</taxon>
        <taxon>Bacillati</taxon>
        <taxon>Actinomycetota</taxon>
        <taxon>Actinomycetes</taxon>
        <taxon>Pseudonocardiales</taxon>
        <taxon>Pseudonocardiaceae</taxon>
        <taxon>Saccharopolyspora</taxon>
    </lineage>
</organism>
<dbReference type="InterPro" id="IPR036291">
    <property type="entry name" value="NAD(P)-bd_dom_sf"/>
</dbReference>
<evidence type="ECO:0000313" key="3">
    <source>
        <dbReference type="EMBL" id="GAA2797071.1"/>
    </source>
</evidence>
<sequence>MASVLGWVRMFTPSSTASTQTAFDLSVSDMRPPMRIAARSVFPFEPGSAGFGLDRARLGRRVGPFRAWFGRTAQCPRLEVTVHIGLFGGVVSEGNGCSVVVGGTAGLGLRVAAALAERGEEVVVCGRDAGRADAAAASIGATARGLAVDLARPAGIADALSTVGTVRHLVVTAVERDPNTVREFDIASASRLVTMKLVGYVEVVHALAARMRADASIVLVGGLARDRPRPGSTTMTTVTGGVGALVRSLAAELAPIRVNAVHPGLIGDSPHWADRQDVLGATRARVPTGRLVTLGDVVDAVEFLLRNGSMNGANLTIDGGESIS</sequence>
<dbReference type="Proteomes" id="UP001500979">
    <property type="component" value="Unassembled WGS sequence"/>
</dbReference>
<dbReference type="InterPro" id="IPR002347">
    <property type="entry name" value="SDR_fam"/>
</dbReference>
<name>A0ABN3VG38_9PSEU</name>
<dbReference type="SUPFAM" id="SSF51735">
    <property type="entry name" value="NAD(P)-binding Rossmann-fold domains"/>
    <property type="match status" value="1"/>
</dbReference>
<comment type="caution">
    <text evidence="3">The sequence shown here is derived from an EMBL/GenBank/DDBJ whole genome shotgun (WGS) entry which is preliminary data.</text>
</comment>
<dbReference type="EMBL" id="BAAAUX010000014">
    <property type="protein sequence ID" value="GAA2797071.1"/>
    <property type="molecule type" value="Genomic_DNA"/>
</dbReference>
<dbReference type="PRINTS" id="PR00081">
    <property type="entry name" value="GDHRDH"/>
</dbReference>
<keyword evidence="2" id="KW-0560">Oxidoreductase</keyword>
<dbReference type="PANTHER" id="PTHR43477:SF1">
    <property type="entry name" value="DIHYDROANTICAPSIN 7-DEHYDROGENASE"/>
    <property type="match status" value="1"/>
</dbReference>
<protein>
    <recommendedName>
        <fullName evidence="5">SDR family oxidoreductase</fullName>
    </recommendedName>
</protein>
<evidence type="ECO:0000313" key="4">
    <source>
        <dbReference type="Proteomes" id="UP001500979"/>
    </source>
</evidence>
<dbReference type="CDD" id="cd05233">
    <property type="entry name" value="SDR_c"/>
    <property type="match status" value="1"/>
</dbReference>
<evidence type="ECO:0000256" key="2">
    <source>
        <dbReference type="ARBA" id="ARBA00023002"/>
    </source>
</evidence>
<dbReference type="Pfam" id="PF13561">
    <property type="entry name" value="adh_short_C2"/>
    <property type="match status" value="1"/>
</dbReference>
<gene>
    <name evidence="3" type="ORF">GCM10010470_35280</name>
</gene>
<accession>A0ABN3VG38</accession>
<comment type="similarity">
    <text evidence="1">Belongs to the short-chain dehydrogenases/reductases (SDR) family.</text>
</comment>
<keyword evidence="4" id="KW-1185">Reference proteome</keyword>
<dbReference type="PANTHER" id="PTHR43477">
    <property type="entry name" value="DIHYDROANTICAPSIN 7-DEHYDROGENASE"/>
    <property type="match status" value="1"/>
</dbReference>
<evidence type="ECO:0000256" key="1">
    <source>
        <dbReference type="ARBA" id="ARBA00006484"/>
    </source>
</evidence>
<reference evidence="3 4" key="1">
    <citation type="journal article" date="2019" name="Int. J. Syst. Evol. Microbiol.">
        <title>The Global Catalogue of Microorganisms (GCM) 10K type strain sequencing project: providing services to taxonomists for standard genome sequencing and annotation.</title>
        <authorList>
            <consortium name="The Broad Institute Genomics Platform"/>
            <consortium name="The Broad Institute Genome Sequencing Center for Infectious Disease"/>
            <person name="Wu L."/>
            <person name="Ma J."/>
        </authorList>
    </citation>
    <scope>NUCLEOTIDE SEQUENCE [LARGE SCALE GENOMIC DNA]</scope>
    <source>
        <strain evidence="3 4">JCM 9383</strain>
    </source>
</reference>
<proteinExistence type="inferred from homology"/>